<evidence type="ECO:0000313" key="2">
    <source>
        <dbReference type="EMBL" id="VCU69852.1"/>
    </source>
</evidence>
<dbReference type="InterPro" id="IPR052894">
    <property type="entry name" value="AsmA-related"/>
</dbReference>
<dbReference type="PANTHER" id="PTHR30441">
    <property type="entry name" value="DUF748 DOMAIN-CONTAINING PROTEIN"/>
    <property type="match status" value="1"/>
</dbReference>
<sequence>MRTTTKLLAAVAGLIVILVIAAFLTDWRFLRGPVERIASDKLGRQVTLDDFRMRLRPVTRIRLQGLKVANIDGAEHPEMARADTVELHVRVLPLLHRAVVLERLAVDGARAYLARAKDGSNNWTLAREDDGGPPLDLTVRTLSLNEVEVNYDDRMLDVSAKLHAASDTPAPSGPAYGMKLDFSGKYHGGAFGGNARTGGIMTLRDSGTPFPFFIDAKAAATQVRAEGEVGDIFGDARIDVALDIAGPTLSVLYPYINLPLPTTPPYRIKGHLKRTSTQYDLTGMEGRIGSTDIAGDASYHIRPERPLLRAKLKSRVLDMKDLGPLIGVDPDEPAKPAAGMAQPQQAADRRVLPDAEFRLERLNAIDADVTLDAADVRVRGPWAFDDFSAHLILQDGVLKLVPLNFGYAGGELRSDITLDAREKLIRTNAAIAVKRARLSRLFPDVELMKKSEGTLGADIKLKTAGNSVRAMLGRADGTMGAAVTGGDISHLIVEAIGLDAGQALGLLISGEKEQQTRLRCAVATFDVKDGVATSQALVIDTDDTRIDGHGTIDLSKERLNVRLEPQPKDKSILVARSPIDIVGTFADPDFKIDKTTLFARAGAALALGLINPIAALIPLIETGPGTDADCQGLLSSMRGARNNAGGPPPPAKGR</sequence>
<dbReference type="GO" id="GO:0005886">
    <property type="term" value="C:plasma membrane"/>
    <property type="evidence" value="ECO:0007669"/>
    <property type="project" value="TreeGrafter"/>
</dbReference>
<gene>
    <name evidence="2" type="ORF">PIGHUM_01917</name>
</gene>
<evidence type="ECO:0000259" key="1">
    <source>
        <dbReference type="Pfam" id="PF05170"/>
    </source>
</evidence>
<keyword evidence="3" id="KW-1185">Reference proteome</keyword>
<name>A0A3P4B1C5_9BURK</name>
<dbReference type="PANTHER" id="PTHR30441:SF9">
    <property type="entry name" value="ASMA FAMILY PROTEIN YHJG"/>
    <property type="match status" value="1"/>
</dbReference>
<dbReference type="GO" id="GO:0090313">
    <property type="term" value="P:regulation of protein targeting to membrane"/>
    <property type="evidence" value="ECO:0007669"/>
    <property type="project" value="TreeGrafter"/>
</dbReference>
<protein>
    <submittedName>
        <fullName evidence="2">Putative assembly protein</fullName>
    </submittedName>
</protein>
<evidence type="ECO:0000313" key="3">
    <source>
        <dbReference type="Proteomes" id="UP000277294"/>
    </source>
</evidence>
<dbReference type="EMBL" id="UWPJ01000016">
    <property type="protein sequence ID" value="VCU69852.1"/>
    <property type="molecule type" value="Genomic_DNA"/>
</dbReference>
<feature type="domain" description="AsmA" evidence="1">
    <location>
        <begin position="1"/>
        <end position="125"/>
    </location>
</feature>
<dbReference type="OrthoDB" id="5749006at2"/>
<reference evidence="2 3" key="1">
    <citation type="submission" date="2018-10" db="EMBL/GenBank/DDBJ databases">
        <authorList>
            <person name="Criscuolo A."/>
        </authorList>
    </citation>
    <scope>NUCLEOTIDE SEQUENCE [LARGE SCALE GENOMIC DNA]</scope>
    <source>
        <strain evidence="2">DnA1</strain>
    </source>
</reference>
<organism evidence="2 3">
    <name type="scientific">Pigmentiphaga humi</name>
    <dbReference type="NCBI Taxonomy" id="2478468"/>
    <lineage>
        <taxon>Bacteria</taxon>
        <taxon>Pseudomonadati</taxon>
        <taxon>Pseudomonadota</taxon>
        <taxon>Betaproteobacteria</taxon>
        <taxon>Burkholderiales</taxon>
        <taxon>Alcaligenaceae</taxon>
        <taxon>Pigmentiphaga</taxon>
    </lineage>
</organism>
<dbReference type="RefSeq" id="WP_124079365.1">
    <property type="nucleotide sequence ID" value="NZ_UWPJ01000016.1"/>
</dbReference>
<dbReference type="Pfam" id="PF05170">
    <property type="entry name" value="AsmA"/>
    <property type="match status" value="2"/>
</dbReference>
<accession>A0A3P4B1C5</accession>
<dbReference type="InterPro" id="IPR007844">
    <property type="entry name" value="AsmA"/>
</dbReference>
<dbReference type="AlphaFoldDB" id="A0A3P4B1C5"/>
<feature type="domain" description="AsmA" evidence="1">
    <location>
        <begin position="174"/>
        <end position="536"/>
    </location>
</feature>
<dbReference type="Proteomes" id="UP000277294">
    <property type="component" value="Unassembled WGS sequence"/>
</dbReference>
<proteinExistence type="predicted"/>